<dbReference type="Gene3D" id="3.30.9.10">
    <property type="entry name" value="D-Amino Acid Oxidase, subunit A, domain 2"/>
    <property type="match status" value="1"/>
</dbReference>
<keyword evidence="3" id="KW-1185">Reference proteome</keyword>
<dbReference type="SUPFAM" id="SSF51905">
    <property type="entry name" value="FAD/NAD(P)-binding domain"/>
    <property type="match status" value="1"/>
</dbReference>
<dbReference type="InterPro" id="IPR036188">
    <property type="entry name" value="FAD/NAD-bd_sf"/>
</dbReference>
<gene>
    <name evidence="2" type="ORF">NE857_24700</name>
</gene>
<organism evidence="2 3">
    <name type="scientific">Nocardiopsis exhalans</name>
    <dbReference type="NCBI Taxonomy" id="163604"/>
    <lineage>
        <taxon>Bacteria</taxon>
        <taxon>Bacillati</taxon>
        <taxon>Actinomycetota</taxon>
        <taxon>Actinomycetes</taxon>
        <taxon>Streptosporangiales</taxon>
        <taxon>Nocardiopsidaceae</taxon>
        <taxon>Nocardiopsis</taxon>
    </lineage>
</organism>
<dbReference type="PANTHER" id="PTHR46865">
    <property type="entry name" value="OXIDOREDUCTASE-RELATED"/>
    <property type="match status" value="1"/>
</dbReference>
<dbReference type="GO" id="GO:0004497">
    <property type="term" value="F:monooxygenase activity"/>
    <property type="evidence" value="ECO:0007669"/>
    <property type="project" value="UniProtKB-KW"/>
</dbReference>
<reference evidence="2" key="1">
    <citation type="submission" date="2022-06" db="EMBL/GenBank/DDBJ databases">
        <authorList>
            <person name="Ping M."/>
        </authorList>
    </citation>
    <scope>NUCLEOTIDE SEQUENCE</scope>
    <source>
        <strain evidence="2">JCM11759T</strain>
    </source>
</reference>
<accession>A0ABY5D5W9</accession>
<proteinExistence type="predicted"/>
<evidence type="ECO:0000313" key="2">
    <source>
        <dbReference type="EMBL" id="USY18478.1"/>
    </source>
</evidence>
<keyword evidence="2" id="KW-0560">Oxidoreductase</keyword>
<dbReference type="PRINTS" id="PR00420">
    <property type="entry name" value="RNGMNOXGNASE"/>
</dbReference>
<name>A0ABY5D5W9_9ACTN</name>
<feature type="domain" description="FAD-binding" evidence="1">
    <location>
        <begin position="7"/>
        <end position="322"/>
    </location>
</feature>
<evidence type="ECO:0000259" key="1">
    <source>
        <dbReference type="Pfam" id="PF01494"/>
    </source>
</evidence>
<dbReference type="InterPro" id="IPR002938">
    <property type="entry name" value="FAD-bd"/>
</dbReference>
<dbReference type="Proteomes" id="UP001055940">
    <property type="component" value="Chromosome"/>
</dbReference>
<dbReference type="PANTHER" id="PTHR46865:SF2">
    <property type="entry name" value="MONOOXYGENASE"/>
    <property type="match status" value="1"/>
</dbReference>
<dbReference type="Pfam" id="PF01494">
    <property type="entry name" value="FAD_binding_3"/>
    <property type="match status" value="1"/>
</dbReference>
<sequence length="406" mass="43413">MPISNRNVLVSGGGVAASALAVWLARRGFAPTVVDPAQAARSKGAHVEVSGPGMALLDRMGAGEAVRALGAPVAEVHTHVSGRREPVRVPGEPGCLTVRHDHLVGALREQAERTDTGQVKYLPGDTVTALEQDEEGVDVTFANSPGRRFDLVVGADGPHSPVRALAFAGPDANHLRYLGANTAVFETSNILGADSAMAWHMWPHRGCVVTTLPGADRAEAVFLMRDRFPVREGSLDRGARQRLVEEFFGQDGWKVPELLRAMGEGDLEIAPATQVRMDVWAHNRVVLVGDAAYDPSPLSGQGPAMALMGALALAGELVAAEGDHDRAFFSYEAAVRPSVREAQAVAPYVIDSVAPETGRYETWIRERAEVALARGTRLMGRFGLRPPLDTTGREFAVERYAGILEA</sequence>
<dbReference type="RefSeq" id="WP_254417872.1">
    <property type="nucleotide sequence ID" value="NZ_BAAAJB010000035.1"/>
</dbReference>
<evidence type="ECO:0000313" key="3">
    <source>
        <dbReference type="Proteomes" id="UP001055940"/>
    </source>
</evidence>
<dbReference type="Gene3D" id="3.50.50.60">
    <property type="entry name" value="FAD/NAD(P)-binding domain"/>
    <property type="match status" value="1"/>
</dbReference>
<dbReference type="InterPro" id="IPR051704">
    <property type="entry name" value="FAD_aromatic-hydroxylase"/>
</dbReference>
<protein>
    <submittedName>
        <fullName evidence="2">FAD-dependent monooxygenase</fullName>
    </submittedName>
</protein>
<keyword evidence="2" id="KW-0503">Monooxygenase</keyword>
<dbReference type="EMBL" id="CP099837">
    <property type="protein sequence ID" value="USY18478.1"/>
    <property type="molecule type" value="Genomic_DNA"/>
</dbReference>